<reference evidence="2 3" key="1">
    <citation type="submission" date="2016-03" db="EMBL/GenBank/DDBJ databases">
        <title>Comparative genomics of Pseudogymnoascus destructans, the fungus causing white-nose syndrome of bats.</title>
        <authorList>
            <person name="Palmer J.M."/>
            <person name="Drees K.P."/>
            <person name="Foster J.T."/>
            <person name="Lindner D.L."/>
        </authorList>
    </citation>
    <scope>NUCLEOTIDE SEQUENCE [LARGE SCALE GENOMIC DNA]</scope>
    <source>
        <strain evidence="2 3">UAMH 10579</strain>
    </source>
</reference>
<dbReference type="GO" id="GO:0003700">
    <property type="term" value="F:DNA-binding transcription factor activity"/>
    <property type="evidence" value="ECO:0007669"/>
    <property type="project" value="InterPro"/>
</dbReference>
<dbReference type="GeneID" id="28842843"/>
<dbReference type="RefSeq" id="XP_018126254.1">
    <property type="nucleotide sequence ID" value="XM_018278871.2"/>
</dbReference>
<feature type="region of interest" description="Disordered" evidence="1">
    <location>
        <begin position="1"/>
        <end position="69"/>
    </location>
</feature>
<feature type="compositionally biased region" description="Basic and acidic residues" evidence="1">
    <location>
        <begin position="10"/>
        <end position="19"/>
    </location>
</feature>
<organism evidence="2 3">
    <name type="scientific">Pseudogymnoascus verrucosus</name>
    <dbReference type="NCBI Taxonomy" id="342668"/>
    <lineage>
        <taxon>Eukaryota</taxon>
        <taxon>Fungi</taxon>
        <taxon>Dikarya</taxon>
        <taxon>Ascomycota</taxon>
        <taxon>Pezizomycotina</taxon>
        <taxon>Leotiomycetes</taxon>
        <taxon>Thelebolales</taxon>
        <taxon>Thelebolaceae</taxon>
        <taxon>Pseudogymnoascus</taxon>
    </lineage>
</organism>
<dbReference type="SUPFAM" id="SSF57959">
    <property type="entry name" value="Leucine zipper domain"/>
    <property type="match status" value="1"/>
</dbReference>
<name>A0A1B8G9M8_9PEZI</name>
<evidence type="ECO:0000313" key="2">
    <source>
        <dbReference type="EMBL" id="OBT92521.1"/>
    </source>
</evidence>
<dbReference type="Proteomes" id="UP000091956">
    <property type="component" value="Unassembled WGS sequence"/>
</dbReference>
<dbReference type="EMBL" id="KV460266">
    <property type="protein sequence ID" value="OBT92521.1"/>
    <property type="molecule type" value="Genomic_DNA"/>
</dbReference>
<keyword evidence="3" id="KW-1185">Reference proteome</keyword>
<proteinExistence type="predicted"/>
<reference evidence="3" key="2">
    <citation type="journal article" date="2018" name="Nat. Commun.">
        <title>Extreme sensitivity to ultraviolet light in the fungal pathogen causing white-nose syndrome of bats.</title>
        <authorList>
            <person name="Palmer J.M."/>
            <person name="Drees K.P."/>
            <person name="Foster J.T."/>
            <person name="Lindner D.L."/>
        </authorList>
    </citation>
    <scope>NUCLEOTIDE SEQUENCE [LARGE SCALE GENOMIC DNA]</scope>
    <source>
        <strain evidence="3">UAMH 10579</strain>
    </source>
</reference>
<evidence type="ECO:0000313" key="3">
    <source>
        <dbReference type="Proteomes" id="UP000091956"/>
    </source>
</evidence>
<dbReference type="AlphaFoldDB" id="A0A1B8G9M8"/>
<accession>A0A1B8G9M8</accession>
<evidence type="ECO:0008006" key="4">
    <source>
        <dbReference type="Google" id="ProtNLM"/>
    </source>
</evidence>
<dbReference type="InterPro" id="IPR046347">
    <property type="entry name" value="bZIP_sf"/>
</dbReference>
<gene>
    <name evidence="2" type="ORF">VE01_09457</name>
</gene>
<protein>
    <recommendedName>
        <fullName evidence="4">BZIP domain-containing protein</fullName>
    </recommendedName>
</protein>
<evidence type="ECO:0000256" key="1">
    <source>
        <dbReference type="SAM" id="MobiDB-lite"/>
    </source>
</evidence>
<dbReference type="CDD" id="cd14688">
    <property type="entry name" value="bZIP_YAP"/>
    <property type="match status" value="1"/>
</dbReference>
<dbReference type="Gene3D" id="1.20.5.170">
    <property type="match status" value="1"/>
</dbReference>
<dbReference type="OrthoDB" id="2985014at2759"/>
<sequence>MSTQLSTQNGDRRSQRKADAAGTHQNQYNVQARHRARFVADLSSAQRDRKRKNDRDAQRVHRQRTKEHIEKLEQRVQELESLLAAKNAADNNNVGSGMPMDLDQNMGADTTNTKRQVYTDNNMVGPFGNETSTGDIHNIGEEGGYGYGPFSNHTTQQPWGPLASGNLYTTYLENSFHEELSMVGQPLKYRRLMRKNETHVAKICTARGATKRDIAKSNFEK</sequence>